<keyword evidence="1" id="KW-0812">Transmembrane</keyword>
<protein>
    <submittedName>
        <fullName evidence="3">GOLD domain-containing protein</fullName>
    </submittedName>
</protein>
<keyword evidence="2" id="KW-1185">Reference proteome</keyword>
<accession>A0A0N5C5E9</accession>
<keyword evidence="1" id="KW-0472">Membrane</keyword>
<evidence type="ECO:0000313" key="2">
    <source>
        <dbReference type="Proteomes" id="UP000046392"/>
    </source>
</evidence>
<evidence type="ECO:0000313" key="3">
    <source>
        <dbReference type="WBParaSite" id="SPAL_0001317750.1"/>
    </source>
</evidence>
<reference evidence="3" key="1">
    <citation type="submission" date="2017-02" db="UniProtKB">
        <authorList>
            <consortium name="WormBaseParasite"/>
        </authorList>
    </citation>
    <scope>IDENTIFICATION</scope>
</reference>
<dbReference type="WBParaSite" id="SPAL_0001317750.1">
    <property type="protein sequence ID" value="SPAL_0001317750.1"/>
    <property type="gene ID" value="SPAL_0001317750"/>
</dbReference>
<organism evidence="2 3">
    <name type="scientific">Strongyloides papillosus</name>
    <name type="common">Intestinal threadworm</name>
    <dbReference type="NCBI Taxonomy" id="174720"/>
    <lineage>
        <taxon>Eukaryota</taxon>
        <taxon>Metazoa</taxon>
        <taxon>Ecdysozoa</taxon>
        <taxon>Nematoda</taxon>
        <taxon>Chromadorea</taxon>
        <taxon>Rhabditida</taxon>
        <taxon>Tylenchina</taxon>
        <taxon>Panagrolaimomorpha</taxon>
        <taxon>Strongyloidoidea</taxon>
        <taxon>Strongyloididae</taxon>
        <taxon>Strongyloides</taxon>
    </lineage>
</organism>
<evidence type="ECO:0000256" key="1">
    <source>
        <dbReference type="SAM" id="Phobius"/>
    </source>
</evidence>
<keyword evidence="1" id="KW-1133">Transmembrane helix</keyword>
<feature type="transmembrane region" description="Helical" evidence="1">
    <location>
        <begin position="51"/>
        <end position="70"/>
    </location>
</feature>
<dbReference type="AlphaFoldDB" id="A0A0N5C5E9"/>
<name>A0A0N5C5E9_STREA</name>
<proteinExistence type="predicted"/>
<sequence>MATEEELNFLLELEKSFLEHTFYEERDSGNDILSKKFPDMLGMSLQISEKLKMGLLAITFSIFAWVYAFVKFRNRNIYT</sequence>
<dbReference type="Proteomes" id="UP000046392">
    <property type="component" value="Unplaced"/>
</dbReference>